<protein>
    <recommendedName>
        <fullName evidence="4">Transmembrane protein</fullName>
    </recommendedName>
</protein>
<proteinExistence type="predicted"/>
<feature type="compositionally biased region" description="Basic residues" evidence="1">
    <location>
        <begin position="563"/>
        <end position="572"/>
    </location>
</feature>
<evidence type="ECO:0000256" key="1">
    <source>
        <dbReference type="SAM" id="MobiDB-lite"/>
    </source>
</evidence>
<evidence type="ECO:0008006" key="4">
    <source>
        <dbReference type="Google" id="ProtNLM"/>
    </source>
</evidence>
<dbReference type="AlphaFoldDB" id="A0A0G4H7J5"/>
<evidence type="ECO:0000256" key="2">
    <source>
        <dbReference type="SAM" id="Phobius"/>
    </source>
</evidence>
<feature type="transmembrane region" description="Helical" evidence="2">
    <location>
        <begin position="194"/>
        <end position="217"/>
    </location>
</feature>
<keyword evidence="2" id="KW-1133">Transmembrane helix</keyword>
<feature type="transmembrane region" description="Helical" evidence="2">
    <location>
        <begin position="12"/>
        <end position="32"/>
    </location>
</feature>
<keyword evidence="2" id="KW-0472">Membrane</keyword>
<feature type="compositionally biased region" description="Basic and acidic residues" evidence="1">
    <location>
        <begin position="604"/>
        <end position="619"/>
    </location>
</feature>
<feature type="transmembrane region" description="Helical" evidence="2">
    <location>
        <begin position="223"/>
        <end position="246"/>
    </location>
</feature>
<sequence>MTTGLSYLEYRLYTLLLVGFVAGALLLLEWFMRHYNILPYAFRCFKVERRRIFCFGTDITLHQLGKNVRKEAKMCLRLTLVVAFAYVWEQLVIETSVTTAGTRPEEQCENGMDCFQAPLSFDTLLANADAAIDCSKVQELNLSQSSFVNCLKFRNPNIIELLAQGAITYSLVLLNLRAYELLTWLALRARWVECLYYFVAIVYVIAVVILFLVGALGQFVNSFLAFATMFEFAALLKIAAWSACYIRQLKKLHIFLAQGNSIDNNHHNEETSLPPPMKDNRPGPGSQAEKQPLTAGEGGGGAEGGGKALAACDAFQASPALEAVCKAEVKAAEAKGMKSNAENEGGGRDALLKEMEEGVAGASNGVMKAENGEGTMQPRLPPPQARKTRSRDQLSTPTAAFRPGLTPREETSDPYIPPPRHFGKPANIPYAHSGPLDTTGAAIRASEIASDLDASLEALLATTQQRVTEEAAGTQAPSMVGKVASAIVGGSTRIATRMAEGVGLKRTVTNQSSDEGHGGRAGGRQGTSARERANSADSQAGPVPLSPTAEGNEDVQTEGGQKQKGKGPKKSSFRFGGSQRLSAEKDRESGGEEKSKSGWRSRGKGRDSLKEKEKGKEGDESAAAPSGGNFLSSPGNAPSASSRSPPLKAPPPLAVSGSGAAPSDVLERDEVLPGALEVPFVPAEEGVDALQKS</sequence>
<reference evidence="3" key="1">
    <citation type="submission" date="2014-11" db="EMBL/GenBank/DDBJ databases">
        <authorList>
            <person name="Otto D Thomas"/>
            <person name="Naeem Raeece"/>
        </authorList>
    </citation>
    <scope>NUCLEOTIDE SEQUENCE</scope>
</reference>
<feature type="region of interest" description="Disordered" evidence="1">
    <location>
        <begin position="503"/>
        <end position="668"/>
    </location>
</feature>
<accession>A0A0G4H7J5</accession>
<dbReference type="EMBL" id="CDMZ01001961">
    <property type="protein sequence ID" value="CEM39865.1"/>
    <property type="molecule type" value="Genomic_DNA"/>
</dbReference>
<feature type="compositionally biased region" description="Polar residues" evidence="1">
    <location>
        <begin position="629"/>
        <end position="644"/>
    </location>
</feature>
<organism evidence="3">
    <name type="scientific">Chromera velia CCMP2878</name>
    <dbReference type="NCBI Taxonomy" id="1169474"/>
    <lineage>
        <taxon>Eukaryota</taxon>
        <taxon>Sar</taxon>
        <taxon>Alveolata</taxon>
        <taxon>Colpodellida</taxon>
        <taxon>Chromeraceae</taxon>
        <taxon>Chromera</taxon>
    </lineage>
</organism>
<dbReference type="VEuPathDB" id="CryptoDB:Cvel_5838"/>
<feature type="region of interest" description="Disordered" evidence="1">
    <location>
        <begin position="369"/>
        <end position="414"/>
    </location>
</feature>
<evidence type="ECO:0000313" key="3">
    <source>
        <dbReference type="EMBL" id="CEM39865.1"/>
    </source>
</evidence>
<keyword evidence="2" id="KW-0812">Transmembrane</keyword>
<name>A0A0G4H7J5_9ALVE</name>
<feature type="transmembrane region" description="Helical" evidence="2">
    <location>
        <begin position="161"/>
        <end position="182"/>
    </location>
</feature>
<gene>
    <name evidence="3" type="ORF">Cvel_5838</name>
</gene>
<feature type="compositionally biased region" description="Basic and acidic residues" evidence="1">
    <location>
        <begin position="582"/>
        <end position="596"/>
    </location>
</feature>
<feature type="region of interest" description="Disordered" evidence="1">
    <location>
        <begin position="265"/>
        <end position="302"/>
    </location>
</feature>